<dbReference type="Pfam" id="PF00459">
    <property type="entry name" value="Inositol_P"/>
    <property type="match status" value="1"/>
</dbReference>
<comment type="caution">
    <text evidence="8">The sequence shown here is derived from an EMBL/GenBank/DDBJ whole genome shotgun (WGS) entry which is preliminary data.</text>
</comment>
<evidence type="ECO:0000256" key="3">
    <source>
        <dbReference type="ARBA" id="ARBA00009759"/>
    </source>
</evidence>
<dbReference type="Gene3D" id="3.30.540.10">
    <property type="entry name" value="Fructose-1,6-Bisphosphatase, subunit A, domain 1"/>
    <property type="match status" value="1"/>
</dbReference>
<name>A0ABW7N8J5_9BACT</name>
<organism evidence="8 9">
    <name type="scientific">Marinoscillum luteum</name>
    <dbReference type="NCBI Taxonomy" id="861051"/>
    <lineage>
        <taxon>Bacteria</taxon>
        <taxon>Pseudomonadati</taxon>
        <taxon>Bacteroidota</taxon>
        <taxon>Cytophagia</taxon>
        <taxon>Cytophagales</taxon>
        <taxon>Reichenbachiellaceae</taxon>
        <taxon>Marinoscillum</taxon>
    </lineage>
</organism>
<evidence type="ECO:0000313" key="8">
    <source>
        <dbReference type="EMBL" id="MFH6983941.1"/>
    </source>
</evidence>
<dbReference type="PANTHER" id="PTHR20854">
    <property type="entry name" value="INOSITOL MONOPHOSPHATASE"/>
    <property type="match status" value="1"/>
</dbReference>
<accession>A0ABW7N8J5</accession>
<comment type="similarity">
    <text evidence="3 7">Belongs to the inositol monophosphatase superfamily.</text>
</comment>
<dbReference type="RefSeq" id="WP_159582590.1">
    <property type="nucleotide sequence ID" value="NZ_JBIPKE010000016.1"/>
</dbReference>
<dbReference type="EMBL" id="JBIPKE010000016">
    <property type="protein sequence ID" value="MFH6983941.1"/>
    <property type="molecule type" value="Genomic_DNA"/>
</dbReference>
<evidence type="ECO:0000256" key="5">
    <source>
        <dbReference type="ARBA" id="ARBA00022801"/>
    </source>
</evidence>
<evidence type="ECO:0000256" key="4">
    <source>
        <dbReference type="ARBA" id="ARBA00022723"/>
    </source>
</evidence>
<evidence type="ECO:0000313" key="9">
    <source>
        <dbReference type="Proteomes" id="UP001610063"/>
    </source>
</evidence>
<dbReference type="PROSITE" id="PS00630">
    <property type="entry name" value="IMP_2"/>
    <property type="match status" value="1"/>
</dbReference>
<dbReference type="InterPro" id="IPR020583">
    <property type="entry name" value="Inositol_monoP_metal-BS"/>
</dbReference>
<dbReference type="Gene3D" id="3.40.190.80">
    <property type="match status" value="1"/>
</dbReference>
<keyword evidence="6 7" id="KW-0460">Magnesium</keyword>
<dbReference type="PRINTS" id="PR01959">
    <property type="entry name" value="SBIMPHPHTASE"/>
</dbReference>
<gene>
    <name evidence="8" type="ORF">ACHKAR_10835</name>
</gene>
<keyword evidence="5 7" id="KW-0378">Hydrolase</keyword>
<proteinExistence type="inferred from homology"/>
<dbReference type="PANTHER" id="PTHR20854:SF4">
    <property type="entry name" value="INOSITOL-1-MONOPHOSPHATASE-RELATED"/>
    <property type="match status" value="1"/>
</dbReference>
<dbReference type="InterPro" id="IPR022337">
    <property type="entry name" value="Inositol_monophosphatase_SuhB"/>
</dbReference>
<comment type="cofactor">
    <cofactor evidence="2 7">
        <name>Mg(2+)</name>
        <dbReference type="ChEBI" id="CHEBI:18420"/>
    </cofactor>
</comment>
<dbReference type="InterPro" id="IPR020550">
    <property type="entry name" value="Inositol_monophosphatase_CS"/>
</dbReference>
<evidence type="ECO:0000256" key="7">
    <source>
        <dbReference type="RuleBase" id="RU364068"/>
    </source>
</evidence>
<comment type="catalytic activity">
    <reaction evidence="1 7">
        <text>a myo-inositol phosphate + H2O = myo-inositol + phosphate</text>
        <dbReference type="Rhea" id="RHEA:24056"/>
        <dbReference type="ChEBI" id="CHEBI:15377"/>
        <dbReference type="ChEBI" id="CHEBI:17268"/>
        <dbReference type="ChEBI" id="CHEBI:43474"/>
        <dbReference type="ChEBI" id="CHEBI:84139"/>
        <dbReference type="EC" id="3.1.3.25"/>
    </reaction>
</comment>
<evidence type="ECO:0000256" key="6">
    <source>
        <dbReference type="ARBA" id="ARBA00022842"/>
    </source>
</evidence>
<dbReference type="PROSITE" id="PS00629">
    <property type="entry name" value="IMP_1"/>
    <property type="match status" value="1"/>
</dbReference>
<dbReference type="InterPro" id="IPR033942">
    <property type="entry name" value="IMPase"/>
</dbReference>
<dbReference type="InterPro" id="IPR000760">
    <property type="entry name" value="Inositol_monophosphatase-like"/>
</dbReference>
<sequence>MTIDLENIAQLVARLTRDTGAFIRQEASAFSIEHVELKGKSDLVSYVDKETERKLVTGLKEILPEAGYITEENTIAQDRRAYTWIIDPLDGTTNFVHGLPTYAISIGLMADHEVVLGVIYEINRDECFVAWKEGGCFLNDQKISVTEASAIDDSLFATGFPVHNFEKLDAYLAILNELMKNAHGLRRVGSAAVDMAYVACGRYEAFFEHNLNPWDVAAGVIIVQEAGGTVTDFQGGNEFLFGREMVAAGPVHGELLRVIQKHWND</sequence>
<keyword evidence="9" id="KW-1185">Reference proteome</keyword>
<evidence type="ECO:0000256" key="1">
    <source>
        <dbReference type="ARBA" id="ARBA00001033"/>
    </source>
</evidence>
<dbReference type="CDD" id="cd01639">
    <property type="entry name" value="IMPase"/>
    <property type="match status" value="1"/>
</dbReference>
<dbReference type="SUPFAM" id="SSF56655">
    <property type="entry name" value="Carbohydrate phosphatase"/>
    <property type="match status" value="1"/>
</dbReference>
<dbReference type="PRINTS" id="PR00377">
    <property type="entry name" value="IMPHPHTASES"/>
</dbReference>
<dbReference type="EC" id="3.1.3.25" evidence="7"/>
<dbReference type="GO" id="GO:0016787">
    <property type="term" value="F:hydrolase activity"/>
    <property type="evidence" value="ECO:0007669"/>
    <property type="project" value="UniProtKB-KW"/>
</dbReference>
<reference evidence="8 9" key="1">
    <citation type="journal article" date="2013" name="Int. J. Syst. Evol. Microbiol.">
        <title>Marinoscillum luteum sp. nov., isolated from marine sediment.</title>
        <authorList>
            <person name="Cha I.T."/>
            <person name="Park S.J."/>
            <person name="Kim S.J."/>
            <person name="Kim J.G."/>
            <person name="Jung M.Y."/>
            <person name="Shin K.S."/>
            <person name="Kwon K.K."/>
            <person name="Yang S.H."/>
            <person name="Seo Y.S."/>
            <person name="Rhee S.K."/>
        </authorList>
    </citation>
    <scope>NUCLEOTIDE SEQUENCE [LARGE SCALE GENOMIC DNA]</scope>
    <source>
        <strain evidence="8 9">KCTC 23939</strain>
    </source>
</reference>
<dbReference type="Proteomes" id="UP001610063">
    <property type="component" value="Unassembled WGS sequence"/>
</dbReference>
<protein>
    <recommendedName>
        <fullName evidence="7">Inositol-1-monophosphatase</fullName>
        <ecNumber evidence="7">3.1.3.25</ecNumber>
    </recommendedName>
</protein>
<evidence type="ECO:0000256" key="2">
    <source>
        <dbReference type="ARBA" id="ARBA00001946"/>
    </source>
</evidence>
<keyword evidence="4 7" id="KW-0479">Metal-binding</keyword>